<feature type="domain" description="AAA+ ATPase" evidence="7">
    <location>
        <begin position="1315"/>
        <end position="1451"/>
    </location>
</feature>
<dbReference type="Pfam" id="PF13086">
    <property type="entry name" value="AAA_11"/>
    <property type="match status" value="1"/>
</dbReference>
<dbReference type="CDD" id="cd18808">
    <property type="entry name" value="SF1_C_Upf1"/>
    <property type="match status" value="1"/>
</dbReference>
<feature type="domain" description="AAA+ ATPase" evidence="7">
    <location>
        <begin position="1593"/>
        <end position="1743"/>
    </location>
</feature>
<dbReference type="InterPro" id="IPR000641">
    <property type="entry name" value="CbxX/CfxQ"/>
</dbReference>
<dbReference type="Pfam" id="PF17866">
    <property type="entry name" value="AAA_lid_6"/>
    <property type="match status" value="1"/>
</dbReference>
<keyword evidence="4" id="KW-0067">ATP-binding</keyword>
<dbReference type="SMART" id="SM00382">
    <property type="entry name" value="AAA"/>
    <property type="match status" value="4"/>
</dbReference>
<evidence type="ECO:0000256" key="6">
    <source>
        <dbReference type="SAM" id="MobiDB-lite"/>
    </source>
</evidence>
<evidence type="ECO:0000259" key="7">
    <source>
        <dbReference type="SMART" id="SM00382"/>
    </source>
</evidence>
<dbReference type="PANTHER" id="PTHR43392">
    <property type="entry name" value="AAA-TYPE ATPASE FAMILY PROTEIN / ANKYRIN REPEAT FAMILY PROTEIN"/>
    <property type="match status" value="1"/>
</dbReference>
<feature type="region of interest" description="Disordered" evidence="6">
    <location>
        <begin position="2137"/>
        <end position="2181"/>
    </location>
</feature>
<comment type="caution">
    <text evidence="8">The sequence shown here is derived from an EMBL/GenBank/DDBJ whole genome shotgun (WGS) entry which is preliminary data.</text>
</comment>
<feature type="compositionally biased region" description="Basic and acidic residues" evidence="6">
    <location>
        <begin position="2138"/>
        <end position="2151"/>
    </location>
</feature>
<keyword evidence="5" id="KW-0175">Coiled coil</keyword>
<evidence type="ECO:0000313" key="9">
    <source>
        <dbReference type="Proteomes" id="UP001148614"/>
    </source>
</evidence>
<dbReference type="EMBL" id="JANPWZ010001655">
    <property type="protein sequence ID" value="KAJ3564153.1"/>
    <property type="molecule type" value="Genomic_DNA"/>
</dbReference>
<dbReference type="FunFam" id="3.40.50.300:FF:001660">
    <property type="entry name" value="NF-X1 finger and helicase protein, putative"/>
    <property type="match status" value="1"/>
</dbReference>
<evidence type="ECO:0000313" key="8">
    <source>
        <dbReference type="EMBL" id="KAJ3564153.1"/>
    </source>
</evidence>
<feature type="compositionally biased region" description="Basic and acidic residues" evidence="6">
    <location>
        <begin position="1220"/>
        <end position="1235"/>
    </location>
</feature>
<feature type="coiled-coil region" evidence="5">
    <location>
        <begin position="1144"/>
        <end position="1215"/>
    </location>
</feature>
<dbReference type="FunFam" id="3.40.50.300:FF:000216">
    <property type="entry name" value="Type VII secretion ATPase EccA"/>
    <property type="match status" value="3"/>
</dbReference>
<dbReference type="PANTHER" id="PTHR43392:SF2">
    <property type="entry name" value="AAA-TYPE ATPASE FAMILY PROTEIN _ ANKYRIN REPEAT FAMILY PROTEIN"/>
    <property type="match status" value="1"/>
</dbReference>
<evidence type="ECO:0000256" key="1">
    <source>
        <dbReference type="ARBA" id="ARBA00010378"/>
    </source>
</evidence>
<dbReference type="SUPFAM" id="SSF52540">
    <property type="entry name" value="P-loop containing nucleoside triphosphate hydrolases"/>
    <property type="match status" value="4"/>
</dbReference>
<dbReference type="FunFam" id="1.10.8.60:FF:000160">
    <property type="entry name" value="WGS project CABT00000000 data, contig 2.55"/>
    <property type="match status" value="1"/>
</dbReference>
<name>A0A9W8N935_9PEZI</name>
<keyword evidence="3" id="KW-0378">Hydrolase</keyword>
<dbReference type="Pfam" id="PF13087">
    <property type="entry name" value="AAA_12"/>
    <property type="match status" value="1"/>
</dbReference>
<dbReference type="InterPro" id="IPR041679">
    <property type="entry name" value="DNA2/NAM7-like_C"/>
</dbReference>
<keyword evidence="2" id="KW-0547">Nucleotide-binding</keyword>
<accession>A0A9W8N935</accession>
<comment type="similarity">
    <text evidence="1">Belongs to the CbxX/CfxQ family.</text>
</comment>
<dbReference type="CDD" id="cd06008">
    <property type="entry name" value="NF-X1-zinc-finger"/>
    <property type="match status" value="1"/>
</dbReference>
<keyword evidence="3" id="KW-0347">Helicase</keyword>
<dbReference type="GO" id="GO:0005524">
    <property type="term" value="F:ATP binding"/>
    <property type="evidence" value="ECO:0007669"/>
    <property type="project" value="UniProtKB-KW"/>
</dbReference>
<dbReference type="Gene3D" id="1.10.8.60">
    <property type="match status" value="2"/>
</dbReference>
<dbReference type="CDD" id="cd17936">
    <property type="entry name" value="EEXXEc_NFX1"/>
    <property type="match status" value="1"/>
</dbReference>
<organism evidence="8 9">
    <name type="scientific">Xylaria arbuscula</name>
    <dbReference type="NCBI Taxonomy" id="114810"/>
    <lineage>
        <taxon>Eukaryota</taxon>
        <taxon>Fungi</taxon>
        <taxon>Dikarya</taxon>
        <taxon>Ascomycota</taxon>
        <taxon>Pezizomycotina</taxon>
        <taxon>Sordariomycetes</taxon>
        <taxon>Xylariomycetidae</taxon>
        <taxon>Xylariales</taxon>
        <taxon>Xylariaceae</taxon>
        <taxon>Xylaria</taxon>
    </lineage>
</organism>
<evidence type="ECO:0000256" key="2">
    <source>
        <dbReference type="ARBA" id="ARBA00022741"/>
    </source>
</evidence>
<reference evidence="8" key="1">
    <citation type="submission" date="2022-07" db="EMBL/GenBank/DDBJ databases">
        <title>Genome Sequence of Xylaria arbuscula.</title>
        <authorList>
            <person name="Buettner E."/>
        </authorList>
    </citation>
    <scope>NUCLEOTIDE SEQUENCE</scope>
    <source>
        <strain evidence="8">VT107</strain>
    </source>
</reference>
<dbReference type="Pfam" id="PF00004">
    <property type="entry name" value="AAA"/>
    <property type="match status" value="3"/>
</dbReference>
<dbReference type="InterPro" id="IPR047187">
    <property type="entry name" value="SF1_C_Upf1"/>
</dbReference>
<dbReference type="InterPro" id="IPR041677">
    <property type="entry name" value="DNA2/NAM7_AAA_11"/>
</dbReference>
<dbReference type="Gene3D" id="3.40.50.300">
    <property type="entry name" value="P-loop containing nucleotide triphosphate hydrolases"/>
    <property type="match status" value="5"/>
</dbReference>
<feature type="region of interest" description="Disordered" evidence="6">
    <location>
        <begin position="1220"/>
        <end position="1243"/>
    </location>
</feature>
<dbReference type="GO" id="GO:0016887">
    <property type="term" value="F:ATP hydrolysis activity"/>
    <property type="evidence" value="ECO:0007669"/>
    <property type="project" value="InterPro"/>
</dbReference>
<feature type="domain" description="AAA+ ATPase" evidence="7">
    <location>
        <begin position="1873"/>
        <end position="2010"/>
    </location>
</feature>
<sequence length="2292" mass="257093">MGSARSDQLERSFNAFVRGRRPVSTVRDAELLFESICSQPSPSTCLEKIFARREAIDAVSHGIRLLTTKVLICKRIFPIITHLTHPDCAAICEGQLLEKLIQIIAIPPTTLNMMLQLYLNDEFLDAGSNTESFASLCLHLINNPNSEVSQEIPAISAAISKKPFVNHNLQRVREFGYRIQKALNMKFSAVQLVTGTETPEGRHDNDFGDFRKISIFPTADELSSTSRPFYRRAADVMSCDPTIRTSIHIDNQYRLLREDMLAELREDLKEVTKPRKGRRSPTVLSQLTPTGIFTGDETRGKACALLVSVGLGLGIIQGRPRHLRKGFLKDNPHVLRHQSFGAVCRGNELVAFAFVVRDVDKLAEEPPVVGLQFTSVDSIAKILIVCHESQDLRFIIVDTPVFAYEPVLERMKDITELALENQLLGLPSIGDGEDAGYEPSMYVSDWLRLHGDLTSSGMMVRVDGQRIRLDEAQHAAVLKSLKSSVAVIQGPPGTGKSYVGALIAKILLDDPCTRILVIAYTNHALDQFMEDIIKMGVPMDIMTRLGSKYSPATAPLVFEKQFQPYNFKRSIEANIRLFRLKDELNEARDKLNESFQKLTTPLASSDLLMYLEFSEDPQAQQYWDAFQIPTVDDDFTLAGRRGKKMQEDFLIDSWRHGKGPGQLKNYIPNECRGVWRLDKDHRQSLVAKWASALRLDQIQTIRLHANRFNALQQEIETLYNEARRDLIKTKRLVGSTTTAAAKYSALIKATGPTCVLVEEAGEILEAHILTALGPSTKQLILIGDHKQLRPKCNNYGLTVEKGDGYDLNRSMFERLILQGHEYATLSKQHRMAPEISQLIRAATYPNLEDGEKTWCRPAIRGIPARVAFINHEHPEEEFAAVQELRDGGAVASKQNRFEAEMVLNIVKYMGQQGYKTDDIVILTPYLGQLRMLRDMLSKNNDPLLSDLDSHELRKAGLLTDAAAKVERGQIRLATIDNYQGEESDIVIASLTRSNSRGEIGFMKAPERLNVLLSRARNCLIIIGNMDTFMKSKQGQNTWLPFFSLMKQYNYLQDGFWVRCEQHPERTAMLSKSDDFSTHCPDGGCSEPCGAKLACGVHICQRRCHRLLDHSNTPCFHVTEKHCAKQHKFHVTCGKEQSTACHECLREEEAIRRRAQKHLEIEKERLARQAQYQRELEEIQDEIAHQRRLLREDQKMEEQQKKLQQERLSLATLRETVSRQDALKQARNAAKADPKKTTAPSDTKTNAINQTWSADEIEPGSVREEWEMLKVDELARSDVLDQLMTMIGLENIKRAFLNIKSKVDTATRQGISTDSERFGCSLLGNPGTGKTTVARLYAKFLTSMGVIAGACFKETSGSKLANMGVSGTEKLVQDVLDDGGGVIFIDEAYQLSSGNSPGGHSVLDYLLAEVENLNSKVVFILAGYAKQMETFFAHNPGFPSRFPYEMKFDDYTDEELLRILESKINAKYSGRMKAEGGVKGLYCRIVTRRIGRGRGKEGFGNARAVENTLALISQRQSERLRRERRQRKNPDDFLFTQQDLIGPEPSSVLDTSTAWKKLQDLIGLSSVKDSIGALVDTLTDNYQRELGEQPIIEYSLNKVFLGSPGTGKTTVAKLYGQVLVDLGMLSNGEVVVKNPSDFVGGHLGQSEQQTKGILASTVGKVLVIDEAYGLYGGNASKGGGGFSDPYKSAVIDTIVAEIQSVPGEDRCVLLLGYKQQMEEMFQNVNPGLSRRFPLASAFIFEDFKKDEMRQILELKLKQQAYRATDKAKDVALEMVERARNRPNFGNAGEIDIILNDAKARRQKRQRAGKLKRAADMLEAVDIDENFDRLSQAETNIALLFKDTIGSESIVAKLQGYQHTVRTMKAMGLEPRENIPFNFLFRGPPGTGKTTTARKIGKIYYDLGFLAQAEVIDCSASDLIGQYIGQTGPKVRQLLDRALGRVLLIDEAYRLAGGHFAKEALDEIVDATTKETYKNRLIIILAGYEKDINQLSRANSGFTSRFPETLDFKALSPEKCFDLLCKLTGKRQQEIRERGNATLDASCFEKSEDNFKTTCCHLFKYLSNQPDWANARDIETLAESMFRKALKQSTIGSSGPSLTTITISDKIVLAELNDMLRERSKRATQVQETVDLQNFPGAFAEDRASRPRIDIDKSTTQSRLADGDTDPDPMTDYTPQETDPKQAAKIYPDLLATRDAGVSDEVWNQLQLDAAEEVAREQAYQTKLKAQREAIDEDLRDKIIKELLEEEARRKKEAEARAKLEAQGLCPMGYHWIRQSSGWRCAGGSHFVSEDQLV</sequence>
<dbReference type="InterPro" id="IPR041627">
    <property type="entry name" value="AAA_lid_6"/>
</dbReference>
<evidence type="ECO:0000256" key="3">
    <source>
        <dbReference type="ARBA" id="ARBA00022806"/>
    </source>
</evidence>
<dbReference type="PRINTS" id="PR00819">
    <property type="entry name" value="CBXCFQXSUPER"/>
</dbReference>
<dbReference type="Proteomes" id="UP001148614">
    <property type="component" value="Unassembled WGS sequence"/>
</dbReference>
<dbReference type="GO" id="GO:0004386">
    <property type="term" value="F:helicase activity"/>
    <property type="evidence" value="ECO:0007669"/>
    <property type="project" value="InterPro"/>
</dbReference>
<dbReference type="InterPro" id="IPR003593">
    <property type="entry name" value="AAA+_ATPase"/>
</dbReference>
<gene>
    <name evidence="8" type="ORF">NPX13_g7945</name>
</gene>
<dbReference type="VEuPathDB" id="FungiDB:F4678DRAFT_333383"/>
<dbReference type="InterPro" id="IPR027417">
    <property type="entry name" value="P-loop_NTPase"/>
</dbReference>
<protein>
    <recommendedName>
        <fullName evidence="7">AAA+ ATPase domain-containing protein</fullName>
    </recommendedName>
</protein>
<dbReference type="CDD" id="cd00009">
    <property type="entry name" value="AAA"/>
    <property type="match status" value="1"/>
</dbReference>
<proteinExistence type="inferred from homology"/>
<evidence type="ECO:0000256" key="5">
    <source>
        <dbReference type="SAM" id="Coils"/>
    </source>
</evidence>
<dbReference type="InterPro" id="IPR050773">
    <property type="entry name" value="CbxX/CfxQ_RuBisCO_ESX"/>
</dbReference>
<feature type="domain" description="AAA+ ATPase" evidence="7">
    <location>
        <begin position="482"/>
        <end position="820"/>
    </location>
</feature>
<evidence type="ECO:0000256" key="4">
    <source>
        <dbReference type="ARBA" id="ARBA00022840"/>
    </source>
</evidence>
<dbReference type="InterPro" id="IPR003959">
    <property type="entry name" value="ATPase_AAA_core"/>
</dbReference>
<keyword evidence="9" id="KW-1185">Reference proteome</keyword>